<comment type="caution">
    <text evidence="1">The sequence shown here is derived from an EMBL/GenBank/DDBJ whole genome shotgun (WGS) entry which is preliminary data.</text>
</comment>
<dbReference type="AlphaFoldDB" id="A0AAE3DZN8"/>
<accession>A0AAE3DZN8</accession>
<protein>
    <submittedName>
        <fullName evidence="1">N4-gp56 family major capsid protein</fullName>
    </submittedName>
</protein>
<reference evidence="1 2" key="1">
    <citation type="submission" date="2021-10" db="EMBL/GenBank/DDBJ databases">
        <title>Anaerobic single-cell dispensing facilitates the cultivation of human gut bacteria.</title>
        <authorList>
            <person name="Afrizal A."/>
        </authorList>
    </citation>
    <scope>NUCLEOTIDE SEQUENCE [LARGE SCALE GENOMIC DNA]</scope>
    <source>
        <strain evidence="1 2">CLA-AA-H232</strain>
    </source>
</reference>
<dbReference type="EMBL" id="JAJEQM010000011">
    <property type="protein sequence ID" value="MCC2210859.1"/>
    <property type="molecule type" value="Genomic_DNA"/>
</dbReference>
<sequence length="273" mass="30299">MAINYASKYAQKIDEKFARESMTSAAVNNDYDFVGVKTVNVYSVPTAEMNDYSVSGTSRYGTPQEIENTVQEMTMTRDRSFTFTIDRGTYNDTQMSNAAGAALQRQIREVVVPEIDKYRFGKICEGAKTTVTGKVTKANAYDAFLTGATTLIENNVPLVGSCAFVSSDFYKNIKEDSSFIRNGDMSQEILIKGQVGTIDGIPLIVVPKSYFPENVEFIITNQAATTSPVKLSEYKIHDNPPGINGWLVEGRVYYDAFVLENKKSAIYVFKTAE</sequence>
<proteinExistence type="predicted"/>
<gene>
    <name evidence="1" type="ORF">LKE05_08675</name>
</gene>
<dbReference type="RefSeq" id="WP_022228890.1">
    <property type="nucleotide sequence ID" value="NZ_JAJEQM010000011.1"/>
</dbReference>
<name>A0AAE3DZN8_9FIRM</name>
<organism evidence="1 2">
    <name type="scientific">Hominilimicola fabiformis</name>
    <dbReference type="NCBI Taxonomy" id="2885356"/>
    <lineage>
        <taxon>Bacteria</taxon>
        <taxon>Bacillati</taxon>
        <taxon>Bacillota</taxon>
        <taxon>Clostridia</taxon>
        <taxon>Eubacteriales</taxon>
        <taxon>Oscillospiraceae</taxon>
        <taxon>Hominilimicola</taxon>
    </lineage>
</organism>
<keyword evidence="2" id="KW-1185">Reference proteome</keyword>
<evidence type="ECO:0000313" key="1">
    <source>
        <dbReference type="EMBL" id="MCC2210859.1"/>
    </source>
</evidence>
<evidence type="ECO:0000313" key="2">
    <source>
        <dbReference type="Proteomes" id="UP001198242"/>
    </source>
</evidence>
<dbReference type="Proteomes" id="UP001198242">
    <property type="component" value="Unassembled WGS sequence"/>
</dbReference>